<organism evidence="2 3">
    <name type="scientific">Hypericibacter adhaerens</name>
    <dbReference type="NCBI Taxonomy" id="2602016"/>
    <lineage>
        <taxon>Bacteria</taxon>
        <taxon>Pseudomonadati</taxon>
        <taxon>Pseudomonadota</taxon>
        <taxon>Alphaproteobacteria</taxon>
        <taxon>Rhodospirillales</taxon>
        <taxon>Dongiaceae</taxon>
        <taxon>Hypericibacter</taxon>
    </lineage>
</organism>
<dbReference type="OrthoDB" id="1624022at2"/>
<reference evidence="2 3" key="1">
    <citation type="submission" date="2019-08" db="EMBL/GenBank/DDBJ databases">
        <title>Hyperibacter terrae gen. nov., sp. nov. and Hyperibacter viscosus sp. nov., two new members in the family Rhodospirillaceae isolated from the rhizosphere of Hypericum perforatum.</title>
        <authorList>
            <person name="Noviana Z."/>
        </authorList>
    </citation>
    <scope>NUCLEOTIDE SEQUENCE [LARGE SCALE GENOMIC DNA]</scope>
    <source>
        <strain evidence="2 3">R5959</strain>
    </source>
</reference>
<dbReference type="KEGG" id="hadh:FRZ61_41710"/>
<proteinExistence type="predicted"/>
<feature type="compositionally biased region" description="Basic residues" evidence="1">
    <location>
        <begin position="1"/>
        <end position="16"/>
    </location>
</feature>
<dbReference type="AlphaFoldDB" id="A0A5J6N6D7"/>
<gene>
    <name evidence="2" type="ORF">FRZ61_41710</name>
</gene>
<evidence type="ECO:0000313" key="2">
    <source>
        <dbReference type="EMBL" id="QEX24230.1"/>
    </source>
</evidence>
<dbReference type="Proteomes" id="UP000325797">
    <property type="component" value="Chromosome"/>
</dbReference>
<name>A0A5J6N6D7_9PROT</name>
<feature type="region of interest" description="Disordered" evidence="1">
    <location>
        <begin position="1"/>
        <end position="25"/>
    </location>
</feature>
<evidence type="ECO:0000256" key="1">
    <source>
        <dbReference type="SAM" id="MobiDB-lite"/>
    </source>
</evidence>
<evidence type="ECO:0000313" key="3">
    <source>
        <dbReference type="Proteomes" id="UP000325797"/>
    </source>
</evidence>
<sequence>MAKGHKHQHGHGHVHHAPAVQGGPAKKLPGKFDYGAFSKDLDLSPARSLEAVIAMTPEDMARASRPVTSAYNELLAVASSLEDVGYRRLMTECVAAPRVTFLEMYPRDDDRKKLFKEMVRLGFFNKEDHPDEVWPQGHLTPQTYLTAPSSHNDFYNAHPGGLAMTVAYNIRMADSYTHHYRQALGLPLNRDLPAAALCVHEYPKVWLYQWLADGSWLEEPRTVYDDTWHAHCIYVTAELMHRRFDSRIVLAMAAAHQLSALGASMDGKKVICNWVGLERVAHFIKAAALMAQVDPVEYGLLEKKGKDLVLPPVTGEQWVTHLADMNWPYTMGAAHLYTYPLLKQIAAEDYDLSGRDLNGRPFNQLKNYVWSQLGQIPFYEVWVREGEAAARKVVKRLVSKR</sequence>
<keyword evidence="3" id="KW-1185">Reference proteome</keyword>
<accession>A0A5J6N6D7</accession>
<dbReference type="EMBL" id="CP042582">
    <property type="protein sequence ID" value="QEX24230.1"/>
    <property type="molecule type" value="Genomic_DNA"/>
</dbReference>
<dbReference type="RefSeq" id="WP_151119528.1">
    <property type="nucleotide sequence ID" value="NZ_CP042582.1"/>
</dbReference>
<protein>
    <submittedName>
        <fullName evidence="2">Uncharacterized protein</fullName>
    </submittedName>
</protein>